<dbReference type="PANTHER" id="PTHR48449:SF1">
    <property type="entry name" value="DUF1985 DOMAIN-CONTAINING PROTEIN"/>
    <property type="match status" value="1"/>
</dbReference>
<dbReference type="EMBL" id="PKPP01000052">
    <property type="protein sequence ID" value="PWA98723.1"/>
    <property type="molecule type" value="Genomic_DNA"/>
</dbReference>
<evidence type="ECO:0000313" key="2">
    <source>
        <dbReference type="Proteomes" id="UP000245207"/>
    </source>
</evidence>
<proteinExistence type="predicted"/>
<sequence>MTPHFHRVPIYDTKVSLRTKLHILKTIAKNLAYKEERYKMFKKTVFGPWLNLKTDNSDNHMLNFLLQHQRIIENPSTNEPFYFDIGPHSLQFGRKEFCLLTGFKFGKCSLKQFKEVASSFRARVFPTNAPVKGYNLLPLVESGADFAKLSDADAVRCCLLLALEYVFMGYELRHVWYFLRLGCLFEFGPLVGILKIGLFVLNLAFVLDIRCGGAISGDCSCDPCLWFYHWDITNRCLVLKILIEDYV</sequence>
<gene>
    <name evidence="1" type="ORF">CTI12_AA015060</name>
</gene>
<keyword evidence="2" id="KW-1185">Reference proteome</keyword>
<protein>
    <submittedName>
        <fullName evidence="1">Phospholipase-like protein</fullName>
    </submittedName>
</protein>
<organism evidence="1 2">
    <name type="scientific">Artemisia annua</name>
    <name type="common">Sweet wormwood</name>
    <dbReference type="NCBI Taxonomy" id="35608"/>
    <lineage>
        <taxon>Eukaryota</taxon>
        <taxon>Viridiplantae</taxon>
        <taxon>Streptophyta</taxon>
        <taxon>Embryophyta</taxon>
        <taxon>Tracheophyta</taxon>
        <taxon>Spermatophyta</taxon>
        <taxon>Magnoliopsida</taxon>
        <taxon>eudicotyledons</taxon>
        <taxon>Gunneridae</taxon>
        <taxon>Pentapetalae</taxon>
        <taxon>asterids</taxon>
        <taxon>campanulids</taxon>
        <taxon>Asterales</taxon>
        <taxon>Asteraceae</taxon>
        <taxon>Asteroideae</taxon>
        <taxon>Anthemideae</taxon>
        <taxon>Artemisiinae</taxon>
        <taxon>Artemisia</taxon>
    </lineage>
</organism>
<reference evidence="1 2" key="1">
    <citation type="journal article" date="2018" name="Mol. Plant">
        <title>The genome of Artemisia annua provides insight into the evolution of Asteraceae family and artemisinin biosynthesis.</title>
        <authorList>
            <person name="Shen Q."/>
            <person name="Zhang L."/>
            <person name="Liao Z."/>
            <person name="Wang S."/>
            <person name="Yan T."/>
            <person name="Shi P."/>
            <person name="Liu M."/>
            <person name="Fu X."/>
            <person name="Pan Q."/>
            <person name="Wang Y."/>
            <person name="Lv Z."/>
            <person name="Lu X."/>
            <person name="Zhang F."/>
            <person name="Jiang W."/>
            <person name="Ma Y."/>
            <person name="Chen M."/>
            <person name="Hao X."/>
            <person name="Li L."/>
            <person name="Tang Y."/>
            <person name="Lv G."/>
            <person name="Zhou Y."/>
            <person name="Sun X."/>
            <person name="Brodelius P.E."/>
            <person name="Rose J.K.C."/>
            <person name="Tang K."/>
        </authorList>
    </citation>
    <scope>NUCLEOTIDE SEQUENCE [LARGE SCALE GENOMIC DNA]</scope>
    <source>
        <strain evidence="2">cv. Huhao1</strain>
        <tissue evidence="1">Leaf</tissue>
    </source>
</reference>
<name>A0A2U1QL58_ARTAN</name>
<dbReference type="OrthoDB" id="1930729at2759"/>
<dbReference type="PANTHER" id="PTHR48449">
    <property type="entry name" value="DUF1985 DOMAIN-CONTAINING PROTEIN"/>
    <property type="match status" value="1"/>
</dbReference>
<evidence type="ECO:0000313" key="1">
    <source>
        <dbReference type="EMBL" id="PWA98723.1"/>
    </source>
</evidence>
<dbReference type="Proteomes" id="UP000245207">
    <property type="component" value="Unassembled WGS sequence"/>
</dbReference>
<dbReference type="AlphaFoldDB" id="A0A2U1QL58"/>
<accession>A0A2U1QL58</accession>
<comment type="caution">
    <text evidence="1">The sequence shown here is derived from an EMBL/GenBank/DDBJ whole genome shotgun (WGS) entry which is preliminary data.</text>
</comment>